<organism evidence="1 2">
    <name type="scientific">Rhizophagus irregularis</name>
    <dbReference type="NCBI Taxonomy" id="588596"/>
    <lineage>
        <taxon>Eukaryota</taxon>
        <taxon>Fungi</taxon>
        <taxon>Fungi incertae sedis</taxon>
        <taxon>Mucoromycota</taxon>
        <taxon>Glomeromycotina</taxon>
        <taxon>Glomeromycetes</taxon>
        <taxon>Glomerales</taxon>
        <taxon>Glomeraceae</taxon>
        <taxon>Rhizophagus</taxon>
    </lineage>
</organism>
<dbReference type="OrthoDB" id="2391958at2759"/>
<name>A0A915ZKR2_9GLOM</name>
<dbReference type="EMBL" id="CAGKOT010000038">
    <property type="protein sequence ID" value="CAB5378100.1"/>
    <property type="molecule type" value="Genomic_DNA"/>
</dbReference>
<protein>
    <submittedName>
        <fullName evidence="1">Uncharacterized protein</fullName>
    </submittedName>
</protein>
<reference evidence="1" key="1">
    <citation type="submission" date="2020-05" db="EMBL/GenBank/DDBJ databases">
        <authorList>
            <person name="Rincon C."/>
            <person name="Sanders R I."/>
            <person name="Robbins C."/>
            <person name="Chaturvedi A."/>
        </authorList>
    </citation>
    <scope>NUCLEOTIDE SEQUENCE</scope>
    <source>
        <strain evidence="1">CHB12</strain>
    </source>
</reference>
<dbReference type="VEuPathDB" id="FungiDB:RhiirFUN_009055"/>
<evidence type="ECO:0000313" key="2">
    <source>
        <dbReference type="Proteomes" id="UP000684084"/>
    </source>
</evidence>
<sequence>MVTPPATVVNPVAIIMQRQLITKGRFFHSTPTDKNFFLITYKIIQENFDFFNDNDPDNNLNYDHEFIYQYHTINYYVRCKLLPHSIIEDLLNNEEFDINTRNNEATLSPHQKLSLEESLLVKLYLRVSKGMDEIVI</sequence>
<dbReference type="AlphaFoldDB" id="A0A915ZKR2"/>
<evidence type="ECO:0000313" key="1">
    <source>
        <dbReference type="EMBL" id="CAB5378100.1"/>
    </source>
</evidence>
<gene>
    <name evidence="1" type="ORF">CHRIB12_LOCUS16075</name>
</gene>
<comment type="caution">
    <text evidence="1">The sequence shown here is derived from an EMBL/GenBank/DDBJ whole genome shotgun (WGS) entry which is preliminary data.</text>
</comment>
<dbReference type="Proteomes" id="UP000684084">
    <property type="component" value="Unassembled WGS sequence"/>
</dbReference>
<proteinExistence type="predicted"/>
<accession>A0A915ZKR2</accession>